<evidence type="ECO:0000256" key="1">
    <source>
        <dbReference type="SAM" id="MobiDB-lite"/>
    </source>
</evidence>
<dbReference type="EMBL" id="CADCWP010000345">
    <property type="protein sequence ID" value="CAA9587608.1"/>
    <property type="molecule type" value="Genomic_DNA"/>
</dbReference>
<organism evidence="3">
    <name type="scientific">uncultured Truepera sp</name>
    <dbReference type="NCBI Taxonomy" id="543023"/>
    <lineage>
        <taxon>Bacteria</taxon>
        <taxon>Thermotogati</taxon>
        <taxon>Deinococcota</taxon>
        <taxon>Deinococci</taxon>
        <taxon>Trueperales</taxon>
        <taxon>Trueperaceae</taxon>
        <taxon>Truepera</taxon>
        <taxon>environmental samples</taxon>
    </lineage>
</organism>
<proteinExistence type="predicted"/>
<gene>
    <name evidence="3" type="ORF">AVDCRST_MAG86-3859</name>
</gene>
<reference evidence="3" key="1">
    <citation type="submission" date="2020-02" db="EMBL/GenBank/DDBJ databases">
        <authorList>
            <person name="Meier V. D."/>
        </authorList>
    </citation>
    <scope>NUCLEOTIDE SEQUENCE</scope>
    <source>
        <strain evidence="3">AVDCRST_MAG86</strain>
    </source>
</reference>
<sequence>MRGRLRAAFKAGLTTLLLGILCAATLAAPELAAEQGFSHTHPHGTTSHLHAFKLILGNGVTPARVVEVSQTRLVSRTEHPPQSPWVSAATATRPHSRAPPT</sequence>
<protein>
    <submittedName>
        <fullName evidence="3">Uncharacterized protein</fullName>
    </submittedName>
</protein>
<name>A0A6J4VTK9_9DEIN</name>
<accession>A0A6J4VTK9</accession>
<feature type="region of interest" description="Disordered" evidence="1">
    <location>
        <begin position="72"/>
        <end position="101"/>
    </location>
</feature>
<feature type="chain" id="PRO_5026727954" evidence="2">
    <location>
        <begin position="33"/>
        <end position="101"/>
    </location>
</feature>
<dbReference type="AlphaFoldDB" id="A0A6J4VTK9"/>
<evidence type="ECO:0000256" key="2">
    <source>
        <dbReference type="SAM" id="SignalP"/>
    </source>
</evidence>
<evidence type="ECO:0000313" key="3">
    <source>
        <dbReference type="EMBL" id="CAA9587608.1"/>
    </source>
</evidence>
<feature type="signal peptide" evidence="2">
    <location>
        <begin position="1"/>
        <end position="32"/>
    </location>
</feature>
<keyword evidence="2" id="KW-0732">Signal</keyword>